<evidence type="ECO:0000313" key="1">
    <source>
        <dbReference type="EMBL" id="GAF94746.1"/>
    </source>
</evidence>
<accession>X0U5W6</accession>
<reference evidence="1" key="1">
    <citation type="journal article" date="2014" name="Front. Microbiol.">
        <title>High frequency of phylogenetically diverse reductive dehalogenase-homologous genes in deep subseafloor sedimentary metagenomes.</title>
        <authorList>
            <person name="Kawai M."/>
            <person name="Futagami T."/>
            <person name="Toyoda A."/>
            <person name="Takaki Y."/>
            <person name="Nishi S."/>
            <person name="Hori S."/>
            <person name="Arai W."/>
            <person name="Tsubouchi T."/>
            <person name="Morono Y."/>
            <person name="Uchiyama I."/>
            <person name="Ito T."/>
            <person name="Fujiyama A."/>
            <person name="Inagaki F."/>
            <person name="Takami H."/>
        </authorList>
    </citation>
    <scope>NUCLEOTIDE SEQUENCE</scope>
    <source>
        <strain evidence="1">Expedition CK06-06</strain>
    </source>
</reference>
<comment type="caution">
    <text evidence="1">The sequence shown here is derived from an EMBL/GenBank/DDBJ whole genome shotgun (WGS) entry which is preliminary data.</text>
</comment>
<proteinExistence type="predicted"/>
<dbReference type="AlphaFoldDB" id="X0U5W6"/>
<protein>
    <submittedName>
        <fullName evidence="1">Uncharacterized protein</fullName>
    </submittedName>
</protein>
<organism evidence="1">
    <name type="scientific">marine sediment metagenome</name>
    <dbReference type="NCBI Taxonomy" id="412755"/>
    <lineage>
        <taxon>unclassified sequences</taxon>
        <taxon>metagenomes</taxon>
        <taxon>ecological metagenomes</taxon>
    </lineage>
</organism>
<feature type="non-terminal residue" evidence="1">
    <location>
        <position position="1"/>
    </location>
</feature>
<name>X0U5W6_9ZZZZ</name>
<sequence>QFTGPVAPNDHYTVVLVGGNNNVADVYIPNPVSVIANNSAGLAVAAAGEQMWEQALEGTFTAEEMMRIMVAALAGKLSGADTGSIAIRDIADTKDRITATTSVEGNRISVTLDGG</sequence>
<dbReference type="EMBL" id="BARS01018461">
    <property type="protein sequence ID" value="GAF94746.1"/>
    <property type="molecule type" value="Genomic_DNA"/>
</dbReference>
<gene>
    <name evidence="1" type="ORF">S01H1_30038</name>
</gene>